<protein>
    <submittedName>
        <fullName evidence="6">LysR family transcriptional regulator</fullName>
    </submittedName>
</protein>
<comment type="caution">
    <text evidence="6">The sequence shown here is derived from an EMBL/GenBank/DDBJ whole genome shotgun (WGS) entry which is preliminary data.</text>
</comment>
<evidence type="ECO:0000259" key="5">
    <source>
        <dbReference type="PROSITE" id="PS50931"/>
    </source>
</evidence>
<dbReference type="SUPFAM" id="SSF53850">
    <property type="entry name" value="Periplasmic binding protein-like II"/>
    <property type="match status" value="1"/>
</dbReference>
<dbReference type="Gene3D" id="3.40.190.290">
    <property type="match status" value="1"/>
</dbReference>
<feature type="domain" description="HTH lysR-type" evidence="5">
    <location>
        <begin position="1"/>
        <end position="60"/>
    </location>
</feature>
<dbReference type="PANTHER" id="PTHR30537">
    <property type="entry name" value="HTH-TYPE TRANSCRIPTIONAL REGULATOR"/>
    <property type="match status" value="1"/>
</dbReference>
<keyword evidence="3" id="KW-0238">DNA-binding</keyword>
<evidence type="ECO:0000256" key="2">
    <source>
        <dbReference type="ARBA" id="ARBA00023015"/>
    </source>
</evidence>
<evidence type="ECO:0000256" key="1">
    <source>
        <dbReference type="ARBA" id="ARBA00009437"/>
    </source>
</evidence>
<dbReference type="PROSITE" id="PS50931">
    <property type="entry name" value="HTH_LYSR"/>
    <property type="match status" value="1"/>
</dbReference>
<dbReference type="InterPro" id="IPR058163">
    <property type="entry name" value="LysR-type_TF_proteobact-type"/>
</dbReference>
<name>A0ABR5YX67_9GAMM</name>
<evidence type="ECO:0000256" key="3">
    <source>
        <dbReference type="ARBA" id="ARBA00023125"/>
    </source>
</evidence>
<evidence type="ECO:0000313" key="6">
    <source>
        <dbReference type="EMBL" id="MBA1272507.1"/>
    </source>
</evidence>
<dbReference type="Pfam" id="PF03466">
    <property type="entry name" value="LysR_substrate"/>
    <property type="match status" value="1"/>
</dbReference>
<keyword evidence="2" id="KW-0805">Transcription regulation</keyword>
<dbReference type="InterPro" id="IPR036388">
    <property type="entry name" value="WH-like_DNA-bd_sf"/>
</dbReference>
<dbReference type="InterPro" id="IPR036390">
    <property type="entry name" value="WH_DNA-bd_sf"/>
</dbReference>
<organism evidence="6 7">
    <name type="scientific">Stutzerimonas azotifigens</name>
    <dbReference type="NCBI Taxonomy" id="291995"/>
    <lineage>
        <taxon>Bacteria</taxon>
        <taxon>Pseudomonadati</taxon>
        <taxon>Pseudomonadota</taxon>
        <taxon>Gammaproteobacteria</taxon>
        <taxon>Pseudomonadales</taxon>
        <taxon>Pseudomonadaceae</taxon>
        <taxon>Stutzerimonas</taxon>
    </lineage>
</organism>
<dbReference type="Gene3D" id="1.10.10.10">
    <property type="entry name" value="Winged helix-like DNA-binding domain superfamily/Winged helix DNA-binding domain"/>
    <property type="match status" value="1"/>
</dbReference>
<keyword evidence="4" id="KW-0804">Transcription</keyword>
<sequence length="304" mass="33573">MLNRVDLLRIFCAAAQAGSFREAAAHLGISPQAVTRAVKTLEDELGEVLFHRNTRRVHITAYGQALAQQARLALDGLDELFRRNARDDEAAIGGRVGITAPQALGRRVLLDLLLPLLQRYPNLQVELRLADEPTDSVSAQIDIGVRVGLIRDRRYIARALAQVPFHVVATPQLLATTGKPESLEALMQRPLSALIDRNSGRVWPWMFADGQMLAPQRPAFVCDDAEAELTAVLGGLAYGQLPGYLAVPHIRSGALVTVLDGFAPPPWELFIYRPQRGPVPARVRLIYDYLIERFADPASFPTHR</sequence>
<proteinExistence type="inferred from homology"/>
<evidence type="ECO:0000256" key="4">
    <source>
        <dbReference type="ARBA" id="ARBA00023163"/>
    </source>
</evidence>
<dbReference type="Proteomes" id="UP000786387">
    <property type="component" value="Unassembled WGS sequence"/>
</dbReference>
<dbReference type="SUPFAM" id="SSF46785">
    <property type="entry name" value="Winged helix' DNA-binding domain"/>
    <property type="match status" value="1"/>
</dbReference>
<evidence type="ECO:0000313" key="7">
    <source>
        <dbReference type="Proteomes" id="UP000786387"/>
    </source>
</evidence>
<gene>
    <name evidence="6" type="ORF">G7026_03950</name>
</gene>
<dbReference type="InterPro" id="IPR000847">
    <property type="entry name" value="LysR_HTH_N"/>
</dbReference>
<dbReference type="EMBL" id="JAAMRF010000002">
    <property type="protein sequence ID" value="MBA1272507.1"/>
    <property type="molecule type" value="Genomic_DNA"/>
</dbReference>
<dbReference type="Pfam" id="PF00126">
    <property type="entry name" value="HTH_1"/>
    <property type="match status" value="1"/>
</dbReference>
<comment type="similarity">
    <text evidence="1">Belongs to the LysR transcriptional regulatory family.</text>
</comment>
<dbReference type="CDD" id="cd08422">
    <property type="entry name" value="PBP2_CrgA_like"/>
    <property type="match status" value="1"/>
</dbReference>
<dbReference type="RefSeq" id="WP_181069468.1">
    <property type="nucleotide sequence ID" value="NZ_JAAMRF010000002.1"/>
</dbReference>
<dbReference type="PANTHER" id="PTHR30537:SF5">
    <property type="entry name" value="HTH-TYPE TRANSCRIPTIONAL ACTIVATOR TTDR-RELATED"/>
    <property type="match status" value="1"/>
</dbReference>
<accession>A0ABR5YX67</accession>
<reference evidence="6 7" key="1">
    <citation type="submission" date="2020-02" db="EMBL/GenBank/DDBJ databases">
        <title>Synteny-based analysis reveals conserved mechanism for high triclosan tolerance in Pseudomonas, as well as instances of horizontal transfer.</title>
        <authorList>
            <person name="Mcfarland A.G."/>
            <person name="Bertucci H.K."/>
            <person name="Litmann E."/>
            <person name="Shen J."/>
            <person name="Huttenhower C."/>
            <person name="Hartmann E.M."/>
        </authorList>
    </citation>
    <scope>NUCLEOTIDE SEQUENCE [LARGE SCALE GENOMIC DNA]</scope>
    <source>
        <strain evidence="6 7">115A1</strain>
    </source>
</reference>
<dbReference type="InterPro" id="IPR005119">
    <property type="entry name" value="LysR_subst-bd"/>
</dbReference>
<keyword evidence="7" id="KW-1185">Reference proteome</keyword>